<dbReference type="SUPFAM" id="SSF55073">
    <property type="entry name" value="Nucleotide cyclase"/>
    <property type="match status" value="1"/>
</dbReference>
<protein>
    <submittedName>
        <fullName evidence="4">EAL domain-containing protein</fullName>
    </submittedName>
</protein>
<dbReference type="PANTHER" id="PTHR44757">
    <property type="entry name" value="DIGUANYLATE CYCLASE DGCP"/>
    <property type="match status" value="1"/>
</dbReference>
<organism evidence="4 5">
    <name type="scientific">Devosia algicola</name>
    <dbReference type="NCBI Taxonomy" id="3026418"/>
    <lineage>
        <taxon>Bacteria</taxon>
        <taxon>Pseudomonadati</taxon>
        <taxon>Pseudomonadota</taxon>
        <taxon>Alphaproteobacteria</taxon>
        <taxon>Hyphomicrobiales</taxon>
        <taxon>Devosiaceae</taxon>
        <taxon>Devosia</taxon>
    </lineage>
</organism>
<dbReference type="Gene3D" id="3.30.70.270">
    <property type="match status" value="1"/>
</dbReference>
<proteinExistence type="predicted"/>
<dbReference type="SMART" id="SM00052">
    <property type="entry name" value="EAL"/>
    <property type="match status" value="1"/>
</dbReference>
<dbReference type="InterPro" id="IPR029016">
    <property type="entry name" value="GAF-like_dom_sf"/>
</dbReference>
<dbReference type="NCBIfam" id="TIGR00254">
    <property type="entry name" value="GGDEF"/>
    <property type="match status" value="1"/>
</dbReference>
<dbReference type="Proteomes" id="UP001220530">
    <property type="component" value="Chromosome"/>
</dbReference>
<feature type="domain" description="GGDEF" evidence="3">
    <location>
        <begin position="237"/>
        <end position="370"/>
    </location>
</feature>
<keyword evidence="5" id="KW-1185">Reference proteome</keyword>
<name>A0ABY7YPE6_9HYPH</name>
<dbReference type="EMBL" id="CP118246">
    <property type="protein sequence ID" value="WDR03057.1"/>
    <property type="molecule type" value="Genomic_DNA"/>
</dbReference>
<sequence length="640" mass="71339">MESSEELRETIVVMQRQIDRLRTEAAHAEKLTGALEALLYRDEVDPFSGVFKALESIFGFSHAIVLVEQDTEGDDLECVASQPADLVNSKWRAGRFFQKVLNGRAAVTFTNENVEEWSSAKLERISSSQPALYLPMRVRDRRGLMMLLRPEGDAGFDRDHVVLARKFALLASHAFAARDANQSVAESQRLLTLTDRLQESQKALAHRANHDQLTELPNRTCMQELVEAAIQNQRDGGMIALAFIDLDNFKQVNDLYSHAVGDALLKSVADRLRANIRKCDHVGRISGDEFLILFDIFDDVEDLHAIARRIEEQMKRSFNVEGIEVISSASMGIALYPEHGTDYDALRRNADIAMYRAKTAAKGSTAYFDDVMGTVAAARLELEQQLRLAVRDRQFRCVFQPKIDIRAMRITGFEALARWIDRDGTVRNPSEFIDIAGELGLLNDIAAIVLEDAIQSFPSLDKVFGSETRVSINVSARQASSPTFMSGFAARIAASNRSSRIILEVTEDAIVAAGPFQSLVLPQLRQMGTKVSIDDFGTGYSSLSALADITADEIKVDRSFIMSIQDRPRSQSILKTIESLGNTLGMSIVAEGVETEDELNYLLSQTSIQTVQGYLFSKPLFVDEIYKLKDIFSDICWKVA</sequence>
<evidence type="ECO:0000259" key="2">
    <source>
        <dbReference type="PROSITE" id="PS50883"/>
    </source>
</evidence>
<dbReference type="SMART" id="SM00267">
    <property type="entry name" value="GGDEF"/>
    <property type="match status" value="1"/>
</dbReference>
<dbReference type="InterPro" id="IPR035919">
    <property type="entry name" value="EAL_sf"/>
</dbReference>
<keyword evidence="1" id="KW-0175">Coiled coil</keyword>
<evidence type="ECO:0000259" key="3">
    <source>
        <dbReference type="PROSITE" id="PS50887"/>
    </source>
</evidence>
<dbReference type="PROSITE" id="PS50883">
    <property type="entry name" value="EAL"/>
    <property type="match status" value="1"/>
</dbReference>
<feature type="domain" description="EAL" evidence="2">
    <location>
        <begin position="379"/>
        <end position="633"/>
    </location>
</feature>
<dbReference type="InterPro" id="IPR052155">
    <property type="entry name" value="Biofilm_reg_signaling"/>
</dbReference>
<reference evidence="4 5" key="1">
    <citation type="submission" date="2023-02" db="EMBL/GenBank/DDBJ databases">
        <title>Devosia algicola sp. nov., isolated from the phycosphere of marine algae.</title>
        <authorList>
            <person name="Kim J.M."/>
            <person name="Lee J.K."/>
            <person name="Choi B.J."/>
            <person name="Bayburt H."/>
            <person name="Jeon C.O."/>
        </authorList>
    </citation>
    <scope>NUCLEOTIDE SEQUENCE [LARGE SCALE GENOMIC DNA]</scope>
    <source>
        <strain evidence="4 5">G20-9</strain>
    </source>
</reference>
<feature type="coiled-coil region" evidence="1">
    <location>
        <begin position="4"/>
        <end position="31"/>
    </location>
</feature>
<dbReference type="SUPFAM" id="SSF141868">
    <property type="entry name" value="EAL domain-like"/>
    <property type="match status" value="1"/>
</dbReference>
<evidence type="ECO:0000313" key="5">
    <source>
        <dbReference type="Proteomes" id="UP001220530"/>
    </source>
</evidence>
<dbReference type="Pfam" id="PF00563">
    <property type="entry name" value="EAL"/>
    <property type="match status" value="1"/>
</dbReference>
<dbReference type="InterPro" id="IPR001633">
    <property type="entry name" value="EAL_dom"/>
</dbReference>
<evidence type="ECO:0000313" key="4">
    <source>
        <dbReference type="EMBL" id="WDR03057.1"/>
    </source>
</evidence>
<dbReference type="RefSeq" id="WP_282219459.1">
    <property type="nucleotide sequence ID" value="NZ_CP118246.1"/>
</dbReference>
<dbReference type="Gene3D" id="3.30.450.40">
    <property type="match status" value="1"/>
</dbReference>
<dbReference type="InterPro" id="IPR000160">
    <property type="entry name" value="GGDEF_dom"/>
</dbReference>
<dbReference type="CDD" id="cd01948">
    <property type="entry name" value="EAL"/>
    <property type="match status" value="1"/>
</dbReference>
<dbReference type="PROSITE" id="PS50887">
    <property type="entry name" value="GGDEF"/>
    <property type="match status" value="1"/>
</dbReference>
<evidence type="ECO:0000256" key="1">
    <source>
        <dbReference type="SAM" id="Coils"/>
    </source>
</evidence>
<gene>
    <name evidence="4" type="ORF">PSQ19_02295</name>
</gene>
<dbReference type="InterPro" id="IPR029787">
    <property type="entry name" value="Nucleotide_cyclase"/>
</dbReference>
<accession>A0ABY7YPE6</accession>
<dbReference type="CDD" id="cd01949">
    <property type="entry name" value="GGDEF"/>
    <property type="match status" value="1"/>
</dbReference>
<dbReference type="InterPro" id="IPR043128">
    <property type="entry name" value="Rev_trsase/Diguanyl_cyclase"/>
</dbReference>
<dbReference type="Pfam" id="PF00990">
    <property type="entry name" value="GGDEF"/>
    <property type="match status" value="1"/>
</dbReference>
<dbReference type="PANTHER" id="PTHR44757:SF2">
    <property type="entry name" value="BIOFILM ARCHITECTURE MAINTENANCE PROTEIN MBAA"/>
    <property type="match status" value="1"/>
</dbReference>
<dbReference type="Gene3D" id="3.20.20.450">
    <property type="entry name" value="EAL domain"/>
    <property type="match status" value="1"/>
</dbReference>